<gene>
    <name evidence="2" type="ORF">PGLA2088_LOCUS4141</name>
</gene>
<dbReference type="InterPro" id="IPR001478">
    <property type="entry name" value="PDZ"/>
</dbReference>
<dbReference type="InterPro" id="IPR036034">
    <property type="entry name" value="PDZ_sf"/>
</dbReference>
<feature type="non-terminal residue" evidence="2">
    <location>
        <position position="264"/>
    </location>
</feature>
<evidence type="ECO:0000313" key="2">
    <source>
        <dbReference type="EMBL" id="CAE8645704.1"/>
    </source>
</evidence>
<dbReference type="PROSITE" id="PS50106">
    <property type="entry name" value="PDZ"/>
    <property type="match status" value="2"/>
</dbReference>
<proteinExistence type="predicted"/>
<dbReference type="SUPFAM" id="SSF50156">
    <property type="entry name" value="PDZ domain-like"/>
    <property type="match status" value="2"/>
</dbReference>
<evidence type="ECO:0000259" key="1">
    <source>
        <dbReference type="PROSITE" id="PS50106"/>
    </source>
</evidence>
<dbReference type="EMBL" id="CAJNNW010003738">
    <property type="protein sequence ID" value="CAE8645704.1"/>
    <property type="molecule type" value="Genomic_DNA"/>
</dbReference>
<name>A0A813I6B4_POLGL</name>
<dbReference type="CDD" id="cd00136">
    <property type="entry name" value="PDZ_canonical"/>
    <property type="match status" value="1"/>
</dbReference>
<dbReference type="Gene3D" id="2.30.42.10">
    <property type="match status" value="2"/>
</dbReference>
<reference evidence="2" key="1">
    <citation type="submission" date="2021-02" db="EMBL/GenBank/DDBJ databases">
        <authorList>
            <person name="Dougan E. K."/>
            <person name="Rhodes N."/>
            <person name="Thang M."/>
            <person name="Chan C."/>
        </authorList>
    </citation>
    <scope>NUCLEOTIDE SEQUENCE</scope>
</reference>
<accession>A0A813I6B4</accession>
<feature type="domain" description="PDZ" evidence="1">
    <location>
        <begin position="195"/>
        <end position="264"/>
    </location>
</feature>
<dbReference type="Proteomes" id="UP000626109">
    <property type="component" value="Unassembled WGS sequence"/>
</dbReference>
<evidence type="ECO:0000313" key="3">
    <source>
        <dbReference type="Proteomes" id="UP000626109"/>
    </source>
</evidence>
<protein>
    <recommendedName>
        <fullName evidence="1">PDZ domain-containing protein</fullName>
    </recommendedName>
</protein>
<dbReference type="AlphaFoldDB" id="A0A813I6B4"/>
<feature type="non-terminal residue" evidence="2">
    <location>
        <position position="1"/>
    </location>
</feature>
<organism evidence="2 3">
    <name type="scientific">Polarella glacialis</name>
    <name type="common">Dinoflagellate</name>
    <dbReference type="NCBI Taxonomy" id="89957"/>
    <lineage>
        <taxon>Eukaryota</taxon>
        <taxon>Sar</taxon>
        <taxon>Alveolata</taxon>
        <taxon>Dinophyceae</taxon>
        <taxon>Suessiales</taxon>
        <taxon>Suessiaceae</taxon>
        <taxon>Polarella</taxon>
    </lineage>
</organism>
<sequence length="264" mass="28071">VELRKPPGSRLGVDVALLGSPLGYGIVVERVGEGGVVEAWNRRNHEPLRIRPGDFIVRCNGIEGDLAALASELRSGKDVRITVQRHSVEESPQVWQSLAARKQRAGLADARQAESALVAQQTLALNSAVGSMARVNPVYPTQGGTNMGQGGACHAGQVNTNAASQQWWAAQNQAMNGGPLEATNASEASGRFTFEVLLQKPDGSHLGIDVLPGTEFGGLSVKRVSKGGVVETWNTYCREAFTIRPGDHIIRVNGITAEVAAMME</sequence>
<comment type="caution">
    <text evidence="2">The sequence shown here is derived from an EMBL/GenBank/DDBJ whole genome shotgun (WGS) entry which is preliminary data.</text>
</comment>
<feature type="domain" description="PDZ" evidence="1">
    <location>
        <begin position="1"/>
        <end position="87"/>
    </location>
</feature>